<evidence type="ECO:0000313" key="11">
    <source>
        <dbReference type="EMBL" id="RGM19033.1"/>
    </source>
</evidence>
<keyword evidence="8" id="KW-0378">Hydrolase</keyword>
<comment type="caution">
    <text evidence="8">The sequence shown here is derived from an EMBL/GenBank/DDBJ whole genome shotgun (WGS) entry which is preliminary data.</text>
</comment>
<evidence type="ECO:0000313" key="5">
    <source>
        <dbReference type="EMBL" id="MDB8740142.1"/>
    </source>
</evidence>
<evidence type="ECO:0000313" key="14">
    <source>
        <dbReference type="EMBL" id="RHG15377.1"/>
    </source>
</evidence>
<evidence type="ECO:0000313" key="6">
    <source>
        <dbReference type="EMBL" id="MDE1204878.1"/>
    </source>
</evidence>
<evidence type="ECO:0000313" key="19">
    <source>
        <dbReference type="Proteomes" id="UP000260808"/>
    </source>
</evidence>
<proteinExistence type="predicted"/>
<evidence type="ECO:0000259" key="1">
    <source>
        <dbReference type="Pfam" id="PF12697"/>
    </source>
</evidence>
<dbReference type="GO" id="GO:0016787">
    <property type="term" value="F:hydrolase activity"/>
    <property type="evidence" value="ECO:0007669"/>
    <property type="project" value="UniProtKB-KW"/>
</dbReference>
<dbReference type="Proteomes" id="UP000260808">
    <property type="component" value="Unassembled WGS sequence"/>
</dbReference>
<dbReference type="Proteomes" id="UP000283834">
    <property type="component" value="Unassembled WGS sequence"/>
</dbReference>
<dbReference type="Proteomes" id="UP000283981">
    <property type="component" value="Unassembled WGS sequence"/>
</dbReference>
<feature type="domain" description="AB hydrolase-1" evidence="1">
    <location>
        <begin position="64"/>
        <end position="310"/>
    </location>
</feature>
<evidence type="ECO:0000313" key="15">
    <source>
        <dbReference type="EMBL" id="RHG80267.1"/>
    </source>
</evidence>
<dbReference type="Proteomes" id="UP000234849">
    <property type="component" value="Unassembled WGS sequence"/>
</dbReference>
<evidence type="ECO:0000313" key="20">
    <source>
        <dbReference type="Proteomes" id="UP000283834"/>
    </source>
</evidence>
<dbReference type="Proteomes" id="UP001211731">
    <property type="component" value="Unassembled WGS sequence"/>
</dbReference>
<dbReference type="EMBL" id="QSSX01000051">
    <property type="protein sequence ID" value="RGM19033.1"/>
    <property type="molecule type" value="Genomic_DNA"/>
</dbReference>
<dbReference type="PANTHER" id="PTHR46438">
    <property type="entry name" value="ALPHA/BETA-HYDROLASES SUPERFAMILY PROTEIN"/>
    <property type="match status" value="1"/>
</dbReference>
<accession>A0A2N5NFI4</accession>
<evidence type="ECO:0000313" key="17">
    <source>
        <dbReference type="Proteomes" id="UP000234849"/>
    </source>
</evidence>
<dbReference type="EMBL" id="NIHW01000030">
    <property type="protein sequence ID" value="PLT84693.1"/>
    <property type="molecule type" value="Genomic_DNA"/>
</dbReference>
<dbReference type="RefSeq" id="WP_009245767.1">
    <property type="nucleotide sequence ID" value="NZ_BAABSA010000014.1"/>
</dbReference>
<dbReference type="EMBL" id="JAJBOM010000027">
    <property type="protein sequence ID" value="MCB5620522.1"/>
    <property type="molecule type" value="Genomic_DNA"/>
</dbReference>
<dbReference type="Pfam" id="PF12697">
    <property type="entry name" value="Abhydrolase_6"/>
    <property type="match status" value="1"/>
</dbReference>
<dbReference type="Proteomes" id="UP001297370">
    <property type="component" value="Unassembled WGS sequence"/>
</dbReference>
<gene>
    <name evidence="8" type="ORF">CDL18_12640</name>
    <name evidence="10" type="ORF">CDL20_11385</name>
    <name evidence="9" type="ORF">CDL26_14710</name>
    <name evidence="15" type="ORF">DW243_15225</name>
    <name evidence="14" type="ORF">DW270_13965</name>
    <name evidence="13" type="ORF">DW812_14860</name>
    <name evidence="12" type="ORF">DWX36_14955</name>
    <name evidence="11" type="ORF">DXC31_14875</name>
    <name evidence="7" type="ORF">G4993_14645</name>
    <name evidence="2" type="ORF">LIQ08_15385</name>
    <name evidence="6" type="ORF">O4N78_15155</name>
    <name evidence="3" type="ORF">O8D18_12825</name>
    <name evidence="5" type="ORF">PNU63_15405</name>
    <name evidence="4" type="ORF">PNW85_12730</name>
</gene>
<evidence type="ECO:0000313" key="18">
    <source>
        <dbReference type="Proteomes" id="UP000234891"/>
    </source>
</evidence>
<dbReference type="InterPro" id="IPR000073">
    <property type="entry name" value="AB_hydrolase_1"/>
</dbReference>
<reference evidence="6" key="6">
    <citation type="submission" date="2022-12" db="EMBL/GenBank/DDBJ databases">
        <title>Genome of R. gnavus strain RSHDN_120.</title>
        <authorList>
            <person name="Abdugheni R."/>
        </authorList>
    </citation>
    <scope>NUCLEOTIDE SEQUENCE</scope>
    <source>
        <strain evidence="6">RSHDN_120</strain>
    </source>
</reference>
<evidence type="ECO:0000313" key="7">
    <source>
        <dbReference type="EMBL" id="NSI59618.1"/>
    </source>
</evidence>
<evidence type="ECO:0000313" key="10">
    <source>
        <dbReference type="EMBL" id="PLT84693.1"/>
    </source>
</evidence>
<evidence type="ECO:0000313" key="22">
    <source>
        <dbReference type="Proteomes" id="UP000284472"/>
    </source>
</evidence>
<dbReference type="EMBL" id="JAPZED010000016">
    <property type="protein sequence ID" value="MCZ7694904.1"/>
    <property type="molecule type" value="Genomic_DNA"/>
</dbReference>
<dbReference type="EMBL" id="JAAIRV010000037">
    <property type="protein sequence ID" value="NSI59618.1"/>
    <property type="molecule type" value="Genomic_DNA"/>
</dbReference>
<organism evidence="8 17">
    <name type="scientific">Mediterraneibacter gnavus</name>
    <name type="common">Ruminococcus gnavus</name>
    <dbReference type="NCBI Taxonomy" id="33038"/>
    <lineage>
        <taxon>Bacteria</taxon>
        <taxon>Bacillati</taxon>
        <taxon>Bacillota</taxon>
        <taxon>Clostridia</taxon>
        <taxon>Lachnospirales</taxon>
        <taxon>Lachnospiraceae</taxon>
        <taxon>Mediterraneibacter</taxon>
    </lineage>
</organism>
<reference evidence="4" key="8">
    <citation type="submission" date="2023-01" db="EMBL/GenBank/DDBJ databases">
        <title>Human gut microbiome strain richness.</title>
        <authorList>
            <person name="Chen-Liaw A."/>
        </authorList>
    </citation>
    <scope>NUCLEOTIDE SEQUENCE</scope>
    <source>
        <strain evidence="5">1001217st1_A9_1001217B_191108</strain>
        <strain evidence="4">RTP21484st1_H11_RTP21484_190118</strain>
    </source>
</reference>
<dbReference type="Proteomes" id="UP000285697">
    <property type="component" value="Unassembled WGS sequence"/>
</dbReference>
<dbReference type="SUPFAM" id="SSF53474">
    <property type="entry name" value="alpha/beta-Hydrolases"/>
    <property type="match status" value="1"/>
</dbReference>
<dbReference type="Proteomes" id="UP000284472">
    <property type="component" value="Unassembled WGS sequence"/>
</dbReference>
<dbReference type="AlphaFoldDB" id="A0A2N5NFI4"/>
<evidence type="ECO:0000313" key="4">
    <source>
        <dbReference type="EMBL" id="MDB8687521.1"/>
    </source>
</evidence>
<reference evidence="7" key="3">
    <citation type="journal article" date="2020" name="Cell Host Microbe">
        <title>Functional and Genomic Variation between Human-Derived Isolates of Lachnospiraceae Reveals Inter- and Intra-Species Diversity.</title>
        <authorList>
            <person name="Sorbara M.T."/>
            <person name="Littmann E.R."/>
            <person name="Fontana E."/>
            <person name="Moody T.U."/>
            <person name="Kohout C.E."/>
            <person name="Gjonbalaj M."/>
            <person name="Eaton V."/>
            <person name="Seok R."/>
            <person name="Leiner I.M."/>
            <person name="Pamer E.G."/>
        </authorList>
    </citation>
    <scope>NUCLEOTIDE SEQUENCE</scope>
    <source>
        <strain evidence="7">MSK.15.32</strain>
    </source>
</reference>
<dbReference type="EMBL" id="QRWQ01000021">
    <property type="protein sequence ID" value="RGT36190.1"/>
    <property type="molecule type" value="Genomic_DNA"/>
</dbReference>
<dbReference type="EMBL" id="QSIR01000029">
    <property type="protein sequence ID" value="RHD03002.1"/>
    <property type="molecule type" value="Genomic_DNA"/>
</dbReference>
<reference evidence="3" key="7">
    <citation type="submission" date="2022-12" db="EMBL/GenBank/DDBJ databases">
        <title>Genome of R. gnavus strain RSHDN_123.</title>
        <authorList>
            <person name="Abdugheni R."/>
        </authorList>
    </citation>
    <scope>NUCLEOTIDE SEQUENCE</scope>
    <source>
        <strain evidence="3">RSHDN_123</strain>
    </source>
</reference>
<dbReference type="Proteomes" id="UP000234840">
    <property type="component" value="Unassembled WGS sequence"/>
</dbReference>
<name>A0A2N5NFI4_MEDGN</name>
<protein>
    <submittedName>
        <fullName evidence="2">Alpha/beta fold hydrolase</fullName>
    </submittedName>
    <submittedName>
        <fullName evidence="8">Alpha/beta hydrolase</fullName>
    </submittedName>
</protein>
<dbReference type="EMBL" id="JAQMLA010000040">
    <property type="protein sequence ID" value="MDB8687521.1"/>
    <property type="molecule type" value="Genomic_DNA"/>
</dbReference>
<evidence type="ECO:0000313" key="3">
    <source>
        <dbReference type="EMBL" id="MCZ7694904.1"/>
    </source>
</evidence>
<reference evidence="19 20" key="2">
    <citation type="submission" date="2018-08" db="EMBL/GenBank/DDBJ databases">
        <title>A genome reference for cultivated species of the human gut microbiota.</title>
        <authorList>
            <person name="Zou Y."/>
            <person name="Xue W."/>
            <person name="Luo G."/>
        </authorList>
    </citation>
    <scope>NUCLEOTIDE SEQUENCE [LARGE SCALE GENOMIC DNA]</scope>
    <source>
        <strain evidence="12 20">AF19-16AC</strain>
        <strain evidence="15 21">AM21-18</strain>
        <strain evidence="14 23">AM22-7AC</strain>
        <strain evidence="13 22">AM32-6</strain>
        <strain evidence="11 19">TF01-20-2</strain>
    </source>
</reference>
<reference evidence="16 17" key="1">
    <citation type="journal article" date="2017" name="Genome Med.">
        <title>A novel Ruminococcus gnavus clade enriched in inflammatory bowel disease patients.</title>
        <authorList>
            <person name="Hall A.B."/>
            <person name="Yassour M."/>
            <person name="Sauk J."/>
            <person name="Garner A."/>
            <person name="Jiang X."/>
            <person name="Arthur T."/>
            <person name="Lagoudas G.K."/>
            <person name="Vatanen T."/>
            <person name="Fornelos N."/>
            <person name="Wilson R."/>
            <person name="Bertha M."/>
            <person name="Cohen M."/>
            <person name="Garber J."/>
            <person name="Khalili H."/>
            <person name="Gevers D."/>
            <person name="Ananthakrishnan A.N."/>
            <person name="Kugathasan S."/>
            <person name="Lander E.S."/>
            <person name="Blainey P."/>
            <person name="Vlamakis H."/>
            <person name="Xavier R.J."/>
            <person name="Huttenhower C."/>
        </authorList>
    </citation>
    <scope>NUCLEOTIDE SEQUENCE [LARGE SCALE GENOMIC DNA]</scope>
    <source>
        <strain evidence="8 17">RJX1118</strain>
        <strain evidence="9 18">RJX1124</strain>
        <strain evidence="10 16">RJX1128</strain>
    </source>
</reference>
<dbReference type="Proteomes" id="UP000234891">
    <property type="component" value="Unassembled WGS sequence"/>
</dbReference>
<dbReference type="EMBL" id="QRIA01000025">
    <property type="protein sequence ID" value="RHG15377.1"/>
    <property type="molecule type" value="Genomic_DNA"/>
</dbReference>
<dbReference type="EMBL" id="NIHM01000020">
    <property type="protein sequence ID" value="PLT53274.1"/>
    <property type="molecule type" value="Genomic_DNA"/>
</dbReference>
<dbReference type="EMBL" id="JAQMLR010000021">
    <property type="protein sequence ID" value="MDB8740142.1"/>
    <property type="molecule type" value="Genomic_DNA"/>
</dbReference>
<evidence type="ECO:0000313" key="16">
    <source>
        <dbReference type="Proteomes" id="UP000234840"/>
    </source>
</evidence>
<dbReference type="Gene3D" id="3.40.50.1820">
    <property type="entry name" value="alpha/beta hydrolase"/>
    <property type="match status" value="1"/>
</dbReference>
<dbReference type="EMBL" id="NIHS01000037">
    <property type="protein sequence ID" value="PLT70087.1"/>
    <property type="molecule type" value="Genomic_DNA"/>
</dbReference>
<evidence type="ECO:0000313" key="12">
    <source>
        <dbReference type="EMBL" id="RGT36190.1"/>
    </source>
</evidence>
<evidence type="ECO:0000313" key="8">
    <source>
        <dbReference type="EMBL" id="PLT53274.1"/>
    </source>
</evidence>
<dbReference type="Proteomes" id="UP001296580">
    <property type="component" value="Unassembled WGS sequence"/>
</dbReference>
<reference evidence="2" key="5">
    <citation type="submission" date="2021-10" db="EMBL/GenBank/DDBJ databases">
        <title>Collection of gut derived symbiotic bacterial strains cultured from healthy donors.</title>
        <authorList>
            <person name="Lin H."/>
            <person name="Littmann E."/>
            <person name="Claire K."/>
            <person name="Pamer E."/>
        </authorList>
    </citation>
    <scope>NUCLEOTIDE SEQUENCE</scope>
    <source>
        <strain evidence="2">MSK.23.18</strain>
    </source>
</reference>
<dbReference type="EMBL" id="JAPZEG010000025">
    <property type="protein sequence ID" value="MDE1204878.1"/>
    <property type="molecule type" value="Genomic_DNA"/>
</dbReference>
<evidence type="ECO:0000313" key="23">
    <source>
        <dbReference type="Proteomes" id="UP000285697"/>
    </source>
</evidence>
<evidence type="ECO:0000313" key="2">
    <source>
        <dbReference type="EMBL" id="MCB5620522.1"/>
    </source>
</evidence>
<evidence type="ECO:0000313" key="9">
    <source>
        <dbReference type="EMBL" id="PLT70087.1"/>
    </source>
</evidence>
<evidence type="ECO:0000313" key="21">
    <source>
        <dbReference type="Proteomes" id="UP000283981"/>
    </source>
</evidence>
<sequence length="327" mass="37711">MNWKKNLKTCTILTGLTVASMHIVNRFVYYMSTIDEMLSDKNAEYYDWRFGRICYHKTGSGSPLLLIHDLNVCSSSYEWNQIVDQLSKTNTVYTIDLLGCGRSDKPYLTYTNYLYVQLITDFIKHIIGEKTDIIAMGESGSFVLMACANDHSIIDKVLLINPGDLIELSKIPTKRTKLKQHCINMPVVGTFLYNLRFNKRTIEKDLHLNGYYDFKKIDTNTVKTFFEAAHTDNTAGKYLYSSIKSRFTNANVMYSLNRINNSVFIIVGNANPEYALIANQYQNYMPSIEIQEIDHTKRFPHLEDPETFLEQVEILFDINNGEELSTK</sequence>
<reference evidence="7" key="4">
    <citation type="submission" date="2020-02" db="EMBL/GenBank/DDBJ databases">
        <authorList>
            <person name="Littmann E."/>
            <person name="Sorbara M."/>
        </authorList>
    </citation>
    <scope>NUCLEOTIDE SEQUENCE</scope>
    <source>
        <strain evidence="7">MSK.15.32</strain>
    </source>
</reference>
<dbReference type="Proteomes" id="UP001212160">
    <property type="component" value="Unassembled WGS sequence"/>
</dbReference>
<dbReference type="Proteomes" id="UP001148455">
    <property type="component" value="Unassembled WGS sequence"/>
</dbReference>
<dbReference type="PANTHER" id="PTHR46438:SF2">
    <property type="entry name" value="ALPHA_BETA-HYDROLASES SUPERFAMILY PROTEIN"/>
    <property type="match status" value="1"/>
</dbReference>
<dbReference type="InterPro" id="IPR029058">
    <property type="entry name" value="AB_hydrolase_fold"/>
</dbReference>
<evidence type="ECO:0000313" key="13">
    <source>
        <dbReference type="EMBL" id="RHD03002.1"/>
    </source>
</evidence>
<dbReference type="Proteomes" id="UP001149331">
    <property type="component" value="Unassembled WGS sequence"/>
</dbReference>
<dbReference type="EMBL" id="QRIS01000032">
    <property type="protein sequence ID" value="RHG80267.1"/>
    <property type="molecule type" value="Genomic_DNA"/>
</dbReference>